<keyword evidence="2" id="KW-0812">Transmembrane</keyword>
<dbReference type="GO" id="GO:0007156">
    <property type="term" value="P:homophilic cell adhesion via plasma membrane adhesion molecules"/>
    <property type="evidence" value="ECO:0007669"/>
    <property type="project" value="InterPro"/>
</dbReference>
<organism evidence="8 9">
    <name type="scientific">Prunella himalayana</name>
    <dbReference type="NCBI Taxonomy" id="670356"/>
    <lineage>
        <taxon>Eukaryota</taxon>
        <taxon>Metazoa</taxon>
        <taxon>Chordata</taxon>
        <taxon>Craniata</taxon>
        <taxon>Vertebrata</taxon>
        <taxon>Euteleostomi</taxon>
        <taxon>Archelosauria</taxon>
        <taxon>Archosauria</taxon>
        <taxon>Dinosauria</taxon>
        <taxon>Saurischia</taxon>
        <taxon>Theropoda</taxon>
        <taxon>Coelurosauria</taxon>
        <taxon>Aves</taxon>
        <taxon>Neognathae</taxon>
        <taxon>Neoaves</taxon>
        <taxon>Telluraves</taxon>
        <taxon>Australaves</taxon>
        <taxon>Passeriformes</taxon>
        <taxon>Passeroidea</taxon>
        <taxon>Prunellidae</taxon>
        <taxon>Prunella</taxon>
    </lineage>
</organism>
<dbReference type="FunFam" id="2.60.40.60:FF:000092">
    <property type="entry name" value="Protocadherin 8"/>
    <property type="match status" value="1"/>
</dbReference>
<evidence type="ECO:0000256" key="4">
    <source>
        <dbReference type="ARBA" id="ARBA00023136"/>
    </source>
</evidence>
<comment type="caution">
    <text evidence="8">The sequence shown here is derived from an EMBL/GenBank/DDBJ whole genome shotgun (WGS) entry which is preliminary data.</text>
</comment>
<accession>A0A7K5RDU1</accession>
<feature type="non-terminal residue" evidence="8">
    <location>
        <position position="71"/>
    </location>
</feature>
<dbReference type="SUPFAM" id="SSF49313">
    <property type="entry name" value="Cadherin-like"/>
    <property type="match status" value="1"/>
</dbReference>
<evidence type="ECO:0000256" key="2">
    <source>
        <dbReference type="ARBA" id="ARBA00022692"/>
    </source>
</evidence>
<dbReference type="PROSITE" id="PS50268">
    <property type="entry name" value="CADHERIN_2"/>
    <property type="match status" value="1"/>
</dbReference>
<evidence type="ECO:0000256" key="5">
    <source>
        <dbReference type="ARBA" id="ARBA00023180"/>
    </source>
</evidence>
<feature type="domain" description="Cadherin" evidence="7">
    <location>
        <begin position="1"/>
        <end position="62"/>
    </location>
</feature>
<keyword evidence="4" id="KW-0472">Membrane</keyword>
<dbReference type="EMBL" id="VYZK01001578">
    <property type="protein sequence ID" value="NWT76968.1"/>
    <property type="molecule type" value="Genomic_DNA"/>
</dbReference>
<sequence>VTAMDADEGMNGQVKYSLNKVSDMASDIFRLDYETGEVILLRSLDFEEGDSYELEVQAHDGGGLFDTAKVT</sequence>
<gene>
    <name evidence="8" type="primary">Pcdhga11_0</name>
    <name evidence="8" type="ORF">PRUHIM_R15586</name>
</gene>
<keyword evidence="5" id="KW-0325">Glycoprotein</keyword>
<keyword evidence="9" id="KW-1185">Reference proteome</keyword>
<evidence type="ECO:0000313" key="8">
    <source>
        <dbReference type="EMBL" id="NWT76968.1"/>
    </source>
</evidence>
<comment type="subcellular location">
    <subcellularLocation>
        <location evidence="1">Membrane</location>
        <topology evidence="1">Single-pass membrane protein</topology>
    </subcellularLocation>
</comment>
<reference evidence="8 9" key="1">
    <citation type="submission" date="2019-09" db="EMBL/GenBank/DDBJ databases">
        <title>Bird 10,000 Genomes (B10K) Project - Family phase.</title>
        <authorList>
            <person name="Zhang G."/>
        </authorList>
    </citation>
    <scope>NUCLEOTIDE SEQUENCE [LARGE SCALE GENOMIC DNA]</scope>
    <source>
        <strain evidence="8">B10K-DU-013-18</strain>
        <tissue evidence="8">Muscle</tissue>
    </source>
</reference>
<dbReference type="AlphaFoldDB" id="A0A7K5RDU1"/>
<feature type="non-terminal residue" evidence="8">
    <location>
        <position position="1"/>
    </location>
</feature>
<dbReference type="Pfam" id="PF00028">
    <property type="entry name" value="Cadherin"/>
    <property type="match status" value="1"/>
</dbReference>
<keyword evidence="6" id="KW-0106">Calcium</keyword>
<dbReference type="PANTHER" id="PTHR24028:SF234">
    <property type="entry name" value="PROTOCADHERIN GAMMA-A3"/>
    <property type="match status" value="1"/>
</dbReference>
<dbReference type="InterPro" id="IPR002126">
    <property type="entry name" value="Cadherin-like_dom"/>
</dbReference>
<dbReference type="GO" id="GO:0005509">
    <property type="term" value="F:calcium ion binding"/>
    <property type="evidence" value="ECO:0007669"/>
    <property type="project" value="UniProtKB-UniRule"/>
</dbReference>
<evidence type="ECO:0000259" key="7">
    <source>
        <dbReference type="PROSITE" id="PS50268"/>
    </source>
</evidence>
<evidence type="ECO:0000256" key="1">
    <source>
        <dbReference type="ARBA" id="ARBA00004167"/>
    </source>
</evidence>
<name>A0A7K5RDU1_9PASE</name>
<protein>
    <submittedName>
        <fullName evidence="8">PCDGB protein</fullName>
    </submittedName>
</protein>
<dbReference type="InterPro" id="IPR050174">
    <property type="entry name" value="Protocadherin/Cadherin-CA"/>
</dbReference>
<evidence type="ECO:0000313" key="9">
    <source>
        <dbReference type="Proteomes" id="UP000566454"/>
    </source>
</evidence>
<proteinExistence type="predicted"/>
<dbReference type="Proteomes" id="UP000566454">
    <property type="component" value="Unassembled WGS sequence"/>
</dbReference>
<dbReference type="OrthoDB" id="9990384at2759"/>
<dbReference type="Gene3D" id="2.60.40.60">
    <property type="entry name" value="Cadherins"/>
    <property type="match status" value="1"/>
</dbReference>
<dbReference type="CDD" id="cd11304">
    <property type="entry name" value="Cadherin_repeat"/>
    <property type="match status" value="1"/>
</dbReference>
<evidence type="ECO:0000256" key="3">
    <source>
        <dbReference type="ARBA" id="ARBA00022989"/>
    </source>
</evidence>
<dbReference type="GO" id="GO:0005886">
    <property type="term" value="C:plasma membrane"/>
    <property type="evidence" value="ECO:0007669"/>
    <property type="project" value="TreeGrafter"/>
</dbReference>
<dbReference type="InterPro" id="IPR015919">
    <property type="entry name" value="Cadherin-like_sf"/>
</dbReference>
<evidence type="ECO:0000256" key="6">
    <source>
        <dbReference type="PROSITE-ProRule" id="PRU00043"/>
    </source>
</evidence>
<keyword evidence="3" id="KW-1133">Transmembrane helix</keyword>
<dbReference type="PANTHER" id="PTHR24028">
    <property type="entry name" value="CADHERIN-87A"/>
    <property type="match status" value="1"/>
</dbReference>
<dbReference type="SMART" id="SM00112">
    <property type="entry name" value="CA"/>
    <property type="match status" value="1"/>
</dbReference>